<dbReference type="RefSeq" id="WP_038687409.1">
    <property type="nucleotide sequence ID" value="NZ_CP006986.1"/>
</dbReference>
<feature type="transmembrane region" description="Helical" evidence="1">
    <location>
        <begin position="25"/>
        <end position="52"/>
    </location>
</feature>
<dbReference type="AlphaFoldDB" id="A0A060HXJ5"/>
<dbReference type="EMBL" id="CP006986">
    <property type="protein sequence ID" value="AIC26219.1"/>
    <property type="molecule type" value="Genomic_DNA"/>
</dbReference>
<feature type="transmembrane region" description="Helical" evidence="1">
    <location>
        <begin position="64"/>
        <end position="82"/>
    </location>
</feature>
<dbReference type="KEGG" id="rei:IE4771_CH01067"/>
<organism evidence="2 3">
    <name type="scientific">Rhizobium etli bv. mimosae str. IE4771</name>
    <dbReference type="NCBI Taxonomy" id="1432050"/>
    <lineage>
        <taxon>Bacteria</taxon>
        <taxon>Pseudomonadati</taxon>
        <taxon>Pseudomonadota</taxon>
        <taxon>Alphaproteobacteria</taxon>
        <taxon>Hyphomicrobiales</taxon>
        <taxon>Rhizobiaceae</taxon>
        <taxon>Rhizobium/Agrobacterium group</taxon>
        <taxon>Rhizobium</taxon>
    </lineage>
</organism>
<evidence type="ECO:0000313" key="3">
    <source>
        <dbReference type="Proteomes" id="UP000027180"/>
    </source>
</evidence>
<dbReference type="Proteomes" id="UP000027180">
    <property type="component" value="Chromosome"/>
</dbReference>
<accession>A0A060HXJ5</accession>
<dbReference type="HOGENOM" id="CLU_069357_0_0_5"/>
<gene>
    <name evidence="2" type="ORF">IE4771_CH01067</name>
</gene>
<keyword evidence="1" id="KW-1133">Transmembrane helix</keyword>
<protein>
    <recommendedName>
        <fullName evidence="4">Pentapeptide repeat-containing protein</fullName>
    </recommendedName>
</protein>
<sequence length="344" mass="38816">MAGTEKKTTDQRSVGDWPVLSESHWYSLAITSAVFTAIAVVAAFISIFGNGFDGDADLKMAQGLAPFGVALFAVVTFCTVGWRGSINTRQANQSESEGRAKLLQEGAKLLGETEKASHVSAGIATLGVLVAGPDKEYAFQSMNLLADFVEDHMRLDHTNRHRPQISGVMRTGEQNGINTGREISFDCTNYSPDLDQDHDDYETVYWHYIPGFELIRYKGGAFSLDEHYNLSELENIHFNNVEIRGWNQLLLDDRFYRCRFSNCDIHEINSMLQLDKHNDYEYAFDRCDFSGCKIHVPELITKNLKKEHNYYVVGNPPVLVGMTDTVDWAKVLLCEERKPGRGFY</sequence>
<evidence type="ECO:0008006" key="4">
    <source>
        <dbReference type="Google" id="ProtNLM"/>
    </source>
</evidence>
<evidence type="ECO:0000256" key="1">
    <source>
        <dbReference type="SAM" id="Phobius"/>
    </source>
</evidence>
<proteinExistence type="predicted"/>
<name>A0A060HXJ5_RHIET</name>
<reference evidence="2 3" key="1">
    <citation type="submission" date="2013-12" db="EMBL/GenBank/DDBJ databases">
        <title>Complete genome sequence of Rhizobium etli bv. mimosae IE4771.</title>
        <authorList>
            <person name="Bustos P."/>
            <person name="Santamaria R.I."/>
            <person name="Lozano L."/>
            <person name="Ormeno-Orrillo E."/>
            <person name="Rogel M.A."/>
            <person name="Romero D."/>
            <person name="Cevallos M.A."/>
            <person name="Martinez-Romero E."/>
            <person name="Gonzalez V."/>
        </authorList>
    </citation>
    <scope>NUCLEOTIDE SEQUENCE [LARGE SCALE GENOMIC DNA]</scope>
    <source>
        <strain evidence="2 3">IE4771</strain>
    </source>
</reference>
<keyword evidence="1" id="KW-0472">Membrane</keyword>
<keyword evidence="1" id="KW-0812">Transmembrane</keyword>
<evidence type="ECO:0000313" key="2">
    <source>
        <dbReference type="EMBL" id="AIC26219.1"/>
    </source>
</evidence>